<comment type="similarity">
    <text evidence="1">Belongs to the peptidase A1 family.</text>
</comment>
<protein>
    <recommendedName>
        <fullName evidence="3">Peptidase A1 domain-containing protein</fullName>
    </recommendedName>
</protein>
<dbReference type="Pfam" id="PF14543">
    <property type="entry name" value="TAXi_N"/>
    <property type="match status" value="1"/>
</dbReference>
<evidence type="ECO:0000256" key="2">
    <source>
        <dbReference type="SAM" id="MobiDB-lite"/>
    </source>
</evidence>
<dbReference type="GO" id="GO:0004190">
    <property type="term" value="F:aspartic-type endopeptidase activity"/>
    <property type="evidence" value="ECO:0007669"/>
    <property type="project" value="InterPro"/>
</dbReference>
<dbReference type="PANTHER" id="PTHR47965">
    <property type="entry name" value="ASPARTYL PROTEASE-RELATED"/>
    <property type="match status" value="1"/>
</dbReference>
<proteinExistence type="inferred from homology"/>
<evidence type="ECO:0000256" key="1">
    <source>
        <dbReference type="ARBA" id="ARBA00007447"/>
    </source>
</evidence>
<evidence type="ECO:0000313" key="4">
    <source>
        <dbReference type="EMBL" id="WOL05646.1"/>
    </source>
</evidence>
<dbReference type="GO" id="GO:0006508">
    <property type="term" value="P:proteolysis"/>
    <property type="evidence" value="ECO:0007669"/>
    <property type="project" value="InterPro"/>
</dbReference>
<dbReference type="InterPro" id="IPR032861">
    <property type="entry name" value="TAXi_N"/>
</dbReference>
<dbReference type="PANTHER" id="PTHR47965:SF77">
    <property type="entry name" value="ASPARTIC PROTEINASE PCS1"/>
    <property type="match status" value="1"/>
</dbReference>
<keyword evidence="5" id="KW-1185">Reference proteome</keyword>
<gene>
    <name evidence="4" type="ORF">Cni_G14375</name>
</gene>
<dbReference type="InterPro" id="IPR001461">
    <property type="entry name" value="Aspartic_peptidase_A1"/>
</dbReference>
<accession>A0AAQ3QAM6</accession>
<dbReference type="EMBL" id="CP136893">
    <property type="protein sequence ID" value="WOL05646.1"/>
    <property type="molecule type" value="Genomic_DNA"/>
</dbReference>
<dbReference type="AlphaFoldDB" id="A0AAQ3QAM6"/>
<dbReference type="InterPro" id="IPR021109">
    <property type="entry name" value="Peptidase_aspartic_dom_sf"/>
</dbReference>
<dbReference type="InterPro" id="IPR033121">
    <property type="entry name" value="PEPTIDASE_A1"/>
</dbReference>
<evidence type="ECO:0000259" key="3">
    <source>
        <dbReference type="PROSITE" id="PS51767"/>
    </source>
</evidence>
<dbReference type="PROSITE" id="PS51767">
    <property type="entry name" value="PEPTIDASE_A1"/>
    <property type="match status" value="1"/>
</dbReference>
<evidence type="ECO:0000313" key="5">
    <source>
        <dbReference type="Proteomes" id="UP001327560"/>
    </source>
</evidence>
<reference evidence="4 5" key="1">
    <citation type="submission" date="2023-10" db="EMBL/GenBank/DDBJ databases">
        <title>Chromosome-scale genome assembly provides insights into flower coloration mechanisms of Canna indica.</title>
        <authorList>
            <person name="Li C."/>
        </authorList>
    </citation>
    <scope>NUCLEOTIDE SEQUENCE [LARGE SCALE GENOMIC DNA]</scope>
    <source>
        <tissue evidence="4">Flower</tissue>
    </source>
</reference>
<feature type="region of interest" description="Disordered" evidence="2">
    <location>
        <begin position="148"/>
        <end position="168"/>
    </location>
</feature>
<dbReference type="SUPFAM" id="SSF50630">
    <property type="entry name" value="Acid proteases"/>
    <property type="match status" value="1"/>
</dbReference>
<organism evidence="4 5">
    <name type="scientific">Canna indica</name>
    <name type="common">Indian-shot</name>
    <dbReference type="NCBI Taxonomy" id="4628"/>
    <lineage>
        <taxon>Eukaryota</taxon>
        <taxon>Viridiplantae</taxon>
        <taxon>Streptophyta</taxon>
        <taxon>Embryophyta</taxon>
        <taxon>Tracheophyta</taxon>
        <taxon>Spermatophyta</taxon>
        <taxon>Magnoliopsida</taxon>
        <taxon>Liliopsida</taxon>
        <taxon>Zingiberales</taxon>
        <taxon>Cannaceae</taxon>
        <taxon>Canna</taxon>
    </lineage>
</organism>
<sequence>MRDIIWIISTATATATSWQPHCRRRRERRMASTQSFLPSLAAAASFRQQAPLPKPANKLLFRHNISRTVPLFVGSLPQNVSMVLDIGSELSWLICNSCSAVALTSFDPNRSFTYSPVTCSSPTCRDSGRDLPMPPMCDASSQTAKACTATSTSPTLTPPPLTALSPPTNSSWAATLRCPPSSAAWVQPTPPATATMTLPGCLA</sequence>
<dbReference type="Gene3D" id="2.40.70.10">
    <property type="entry name" value="Acid Proteases"/>
    <property type="match status" value="1"/>
</dbReference>
<name>A0AAQ3QAM6_9LILI</name>
<dbReference type="Proteomes" id="UP001327560">
    <property type="component" value="Chromosome 4"/>
</dbReference>
<feature type="domain" description="Peptidase A1" evidence="3">
    <location>
        <begin position="67"/>
        <end position="203"/>
    </location>
</feature>